<comment type="caution">
    <text evidence="4">The sequence shown here is derived from an EMBL/GenBank/DDBJ whole genome shotgun (WGS) entry which is preliminary data.</text>
</comment>
<dbReference type="Proteomes" id="UP000321635">
    <property type="component" value="Unassembled WGS sequence"/>
</dbReference>
<reference evidence="4 5" key="1">
    <citation type="submission" date="2019-07" db="EMBL/GenBank/DDBJ databases">
        <title>Whole genome shotgun sequence of Acetobacter nitrogenifigens NBRC 105050.</title>
        <authorList>
            <person name="Hosoyama A."/>
            <person name="Uohara A."/>
            <person name="Ohji S."/>
            <person name="Ichikawa N."/>
        </authorList>
    </citation>
    <scope>NUCLEOTIDE SEQUENCE [LARGE SCALE GENOMIC DNA]</scope>
    <source>
        <strain evidence="4 5">NBRC 105050</strain>
    </source>
</reference>
<evidence type="ECO:0000256" key="2">
    <source>
        <dbReference type="PROSITE-ProRule" id="PRU00169"/>
    </source>
</evidence>
<dbReference type="PROSITE" id="PS50110">
    <property type="entry name" value="RESPONSE_REGULATORY"/>
    <property type="match status" value="1"/>
</dbReference>
<dbReference type="EMBL" id="BJYF01000006">
    <property type="protein sequence ID" value="GEN59423.1"/>
    <property type="molecule type" value="Genomic_DNA"/>
</dbReference>
<dbReference type="InterPro" id="IPR001789">
    <property type="entry name" value="Sig_transdc_resp-reg_receiver"/>
</dbReference>
<sequence length="142" mass="16033">MRDGKIFEIHRFMEIKKMSNIIVIVDDSRTIRNLLSKTLHAAGYTVRQAADGVEGVQLVKSLVEAPAAIITDLNMPRMDGYNFISKIRILELTKRTPILVLTTETSQDKKILARNAGATGWIVKPFTPEVLVRVVNRIIFEK</sequence>
<evidence type="ECO:0000259" key="3">
    <source>
        <dbReference type="PROSITE" id="PS50110"/>
    </source>
</evidence>
<dbReference type="Gene3D" id="3.40.50.2300">
    <property type="match status" value="1"/>
</dbReference>
<dbReference type="SMART" id="SM00448">
    <property type="entry name" value="REC"/>
    <property type="match status" value="1"/>
</dbReference>
<accession>A0A511X900</accession>
<evidence type="ECO:0000256" key="1">
    <source>
        <dbReference type="ARBA" id="ARBA00022553"/>
    </source>
</evidence>
<dbReference type="Pfam" id="PF00072">
    <property type="entry name" value="Response_reg"/>
    <property type="match status" value="1"/>
</dbReference>
<feature type="domain" description="Response regulatory" evidence="3">
    <location>
        <begin position="21"/>
        <end position="139"/>
    </location>
</feature>
<keyword evidence="1 2" id="KW-0597">Phosphoprotein</keyword>
<dbReference type="PANTHER" id="PTHR44591:SF25">
    <property type="entry name" value="CHEMOTAXIS TWO-COMPONENT RESPONSE REGULATOR"/>
    <property type="match status" value="1"/>
</dbReference>
<protein>
    <submittedName>
        <fullName evidence="4">Response regulator</fullName>
    </submittedName>
</protein>
<evidence type="ECO:0000313" key="4">
    <source>
        <dbReference type="EMBL" id="GEN59423.1"/>
    </source>
</evidence>
<name>A0A511X900_9PROT</name>
<dbReference type="AlphaFoldDB" id="A0A511X900"/>
<organism evidence="4 5">
    <name type="scientific">Acetobacter nitrogenifigens DSM 23921 = NBRC 105050</name>
    <dbReference type="NCBI Taxonomy" id="1120919"/>
    <lineage>
        <taxon>Bacteria</taxon>
        <taxon>Pseudomonadati</taxon>
        <taxon>Pseudomonadota</taxon>
        <taxon>Alphaproteobacteria</taxon>
        <taxon>Acetobacterales</taxon>
        <taxon>Acetobacteraceae</taxon>
        <taxon>Acetobacter</taxon>
    </lineage>
</organism>
<dbReference type="SUPFAM" id="SSF52172">
    <property type="entry name" value="CheY-like"/>
    <property type="match status" value="1"/>
</dbReference>
<dbReference type="PANTHER" id="PTHR44591">
    <property type="entry name" value="STRESS RESPONSE REGULATOR PROTEIN 1"/>
    <property type="match status" value="1"/>
</dbReference>
<keyword evidence="5" id="KW-1185">Reference proteome</keyword>
<feature type="modified residue" description="4-aspartylphosphate" evidence="2">
    <location>
        <position position="72"/>
    </location>
</feature>
<proteinExistence type="predicted"/>
<evidence type="ECO:0000313" key="5">
    <source>
        <dbReference type="Proteomes" id="UP000321635"/>
    </source>
</evidence>
<dbReference type="InterPro" id="IPR050595">
    <property type="entry name" value="Bact_response_regulator"/>
</dbReference>
<gene>
    <name evidence="4" type="primary">cheY</name>
    <name evidence="4" type="ORF">ANI02nite_13070</name>
</gene>
<dbReference type="GO" id="GO:0000160">
    <property type="term" value="P:phosphorelay signal transduction system"/>
    <property type="evidence" value="ECO:0007669"/>
    <property type="project" value="InterPro"/>
</dbReference>
<dbReference type="InterPro" id="IPR011006">
    <property type="entry name" value="CheY-like_superfamily"/>
</dbReference>
<dbReference type="STRING" id="1120919.GCA_000429165_01959"/>